<dbReference type="InterPro" id="IPR036097">
    <property type="entry name" value="HisK_dim/P_sf"/>
</dbReference>
<evidence type="ECO:0000256" key="6">
    <source>
        <dbReference type="ARBA" id="ARBA00022692"/>
    </source>
</evidence>
<comment type="caution">
    <text evidence="14">The sequence shown here is derived from an EMBL/GenBank/DDBJ whole genome shotgun (WGS) entry which is preliminary data.</text>
</comment>
<dbReference type="Pfam" id="PF02518">
    <property type="entry name" value="HATPase_c"/>
    <property type="match status" value="1"/>
</dbReference>
<dbReference type="PROSITE" id="PS50109">
    <property type="entry name" value="HIS_KIN"/>
    <property type="match status" value="1"/>
</dbReference>
<evidence type="ECO:0000256" key="10">
    <source>
        <dbReference type="ARBA" id="ARBA00023136"/>
    </source>
</evidence>
<dbReference type="PROSITE" id="PS50885">
    <property type="entry name" value="HAMP"/>
    <property type="match status" value="1"/>
</dbReference>
<dbReference type="EC" id="2.7.13.3" evidence="3"/>
<organism evidence="14 15">
    <name type="scientific">Teichococcus coralli</name>
    <dbReference type="NCBI Taxonomy" id="2545983"/>
    <lineage>
        <taxon>Bacteria</taxon>
        <taxon>Pseudomonadati</taxon>
        <taxon>Pseudomonadota</taxon>
        <taxon>Alphaproteobacteria</taxon>
        <taxon>Acetobacterales</taxon>
        <taxon>Roseomonadaceae</taxon>
        <taxon>Roseomonas</taxon>
    </lineage>
</organism>
<dbReference type="GO" id="GO:0005886">
    <property type="term" value="C:plasma membrane"/>
    <property type="evidence" value="ECO:0007669"/>
    <property type="project" value="TreeGrafter"/>
</dbReference>
<dbReference type="InterPro" id="IPR003660">
    <property type="entry name" value="HAMP_dom"/>
</dbReference>
<dbReference type="PRINTS" id="PR00344">
    <property type="entry name" value="BCTRLSENSOR"/>
</dbReference>
<dbReference type="EMBL" id="SNVJ01000013">
    <property type="protein sequence ID" value="MXP64642.1"/>
    <property type="molecule type" value="Genomic_DNA"/>
</dbReference>
<comment type="catalytic activity">
    <reaction evidence="1">
        <text>ATP + protein L-histidine = ADP + protein N-phospho-L-histidine.</text>
        <dbReference type="EC" id="2.7.13.3"/>
    </reaction>
</comment>
<dbReference type="SUPFAM" id="SSF158472">
    <property type="entry name" value="HAMP domain-like"/>
    <property type="match status" value="1"/>
</dbReference>
<keyword evidence="8 11" id="KW-1133">Transmembrane helix</keyword>
<dbReference type="GO" id="GO:0000155">
    <property type="term" value="F:phosphorelay sensor kinase activity"/>
    <property type="evidence" value="ECO:0007669"/>
    <property type="project" value="InterPro"/>
</dbReference>
<dbReference type="CDD" id="cd06225">
    <property type="entry name" value="HAMP"/>
    <property type="match status" value="1"/>
</dbReference>
<dbReference type="PANTHER" id="PTHR45436">
    <property type="entry name" value="SENSOR HISTIDINE KINASE YKOH"/>
    <property type="match status" value="1"/>
</dbReference>
<evidence type="ECO:0000256" key="5">
    <source>
        <dbReference type="ARBA" id="ARBA00022679"/>
    </source>
</evidence>
<evidence type="ECO:0000256" key="2">
    <source>
        <dbReference type="ARBA" id="ARBA00004370"/>
    </source>
</evidence>
<name>A0A845BHG3_9PROT</name>
<keyword evidence="10 11" id="KW-0472">Membrane</keyword>
<dbReference type="Gene3D" id="1.10.287.130">
    <property type="match status" value="1"/>
</dbReference>
<dbReference type="RefSeq" id="WP_160937992.1">
    <property type="nucleotide sequence ID" value="NZ_SNVJ01000013.1"/>
</dbReference>
<accession>A0A845BHG3</accession>
<dbReference type="SUPFAM" id="SSF55874">
    <property type="entry name" value="ATPase domain of HSP90 chaperone/DNA topoisomerase II/histidine kinase"/>
    <property type="match status" value="1"/>
</dbReference>
<evidence type="ECO:0000313" key="14">
    <source>
        <dbReference type="EMBL" id="MXP64642.1"/>
    </source>
</evidence>
<feature type="domain" description="HAMP" evidence="13">
    <location>
        <begin position="172"/>
        <end position="225"/>
    </location>
</feature>
<keyword evidence="6 11" id="KW-0812">Transmembrane</keyword>
<dbReference type="InterPro" id="IPR003594">
    <property type="entry name" value="HATPase_dom"/>
</dbReference>
<dbReference type="SMART" id="SM00304">
    <property type="entry name" value="HAMP"/>
    <property type="match status" value="1"/>
</dbReference>
<keyword evidence="15" id="KW-1185">Reference proteome</keyword>
<feature type="transmembrane region" description="Helical" evidence="11">
    <location>
        <begin position="150"/>
        <end position="171"/>
    </location>
</feature>
<sequence>MRLPGPRSFAPRVALLVGVVVLVTSFLGAGWGWLRAQEALRRQLDLVLAADAEGLLRDYETYGLRGLADAAAVYARRGGPLRVLLLAPNGHPIAGRLPGAPARLRGFATLSPQEGESRLRALGAILPDGSNLIVATDLALVDRAATALAWTPPIAGGLAALLALVLGFLVARRLERRLAGISTAARAVMAGDLARRLPESGTGDEFDRLADTINAMLARIEALVAEVRQVTDDVAHDLRSPLSRLRQRLEAALARPRAAEADAAMLEGAVAELDQILATFAALLRIARTEAGAGREGFVPVDLSALVEGVAEVYGPVAEEAGRALRAEVAPGQAIPGSAALLRQAVANLLDNALGHGGGTVHVVLRPGPVLSVADEGPGVPPEERGRVLRRFYRLDRSRNTPGTGLGLALVAAVARLHGGQVTLGEGPGGRGLGVTLDLRGEAASSAPALPGAAPGS</sequence>
<dbReference type="SMART" id="SM00387">
    <property type="entry name" value="HATPase_c"/>
    <property type="match status" value="1"/>
</dbReference>
<keyword evidence="9" id="KW-0902">Two-component regulatory system</keyword>
<dbReference type="Gene3D" id="6.10.340.10">
    <property type="match status" value="1"/>
</dbReference>
<evidence type="ECO:0000256" key="9">
    <source>
        <dbReference type="ARBA" id="ARBA00023012"/>
    </source>
</evidence>
<keyword evidence="4" id="KW-0597">Phosphoprotein</keyword>
<evidence type="ECO:0000259" key="13">
    <source>
        <dbReference type="PROSITE" id="PS50885"/>
    </source>
</evidence>
<keyword evidence="5" id="KW-0808">Transferase</keyword>
<dbReference type="SUPFAM" id="SSF47384">
    <property type="entry name" value="Homodimeric domain of signal transducing histidine kinase"/>
    <property type="match status" value="1"/>
</dbReference>
<feature type="transmembrane region" description="Helical" evidence="11">
    <location>
        <begin position="12"/>
        <end position="34"/>
    </location>
</feature>
<dbReference type="Gene3D" id="3.30.565.10">
    <property type="entry name" value="Histidine kinase-like ATPase, C-terminal domain"/>
    <property type="match status" value="1"/>
</dbReference>
<dbReference type="CDD" id="cd00075">
    <property type="entry name" value="HATPase"/>
    <property type="match status" value="1"/>
</dbReference>
<dbReference type="Pfam" id="PF00672">
    <property type="entry name" value="HAMP"/>
    <property type="match status" value="1"/>
</dbReference>
<feature type="domain" description="Histidine kinase" evidence="12">
    <location>
        <begin position="233"/>
        <end position="443"/>
    </location>
</feature>
<evidence type="ECO:0000313" key="15">
    <source>
        <dbReference type="Proteomes" id="UP000460715"/>
    </source>
</evidence>
<evidence type="ECO:0000256" key="4">
    <source>
        <dbReference type="ARBA" id="ARBA00022553"/>
    </source>
</evidence>
<gene>
    <name evidence="14" type="ORF">E0493_14915</name>
</gene>
<dbReference type="SMART" id="SM00388">
    <property type="entry name" value="HisKA"/>
    <property type="match status" value="1"/>
</dbReference>
<dbReference type="InterPro" id="IPR050428">
    <property type="entry name" value="TCS_sensor_his_kinase"/>
</dbReference>
<evidence type="ECO:0000256" key="1">
    <source>
        <dbReference type="ARBA" id="ARBA00000085"/>
    </source>
</evidence>
<dbReference type="Proteomes" id="UP000460715">
    <property type="component" value="Unassembled WGS sequence"/>
</dbReference>
<dbReference type="InterPro" id="IPR036890">
    <property type="entry name" value="HATPase_C_sf"/>
</dbReference>
<dbReference type="InterPro" id="IPR003661">
    <property type="entry name" value="HisK_dim/P_dom"/>
</dbReference>
<evidence type="ECO:0000256" key="11">
    <source>
        <dbReference type="SAM" id="Phobius"/>
    </source>
</evidence>
<protein>
    <recommendedName>
        <fullName evidence="3">histidine kinase</fullName>
        <ecNumber evidence="3">2.7.13.3</ecNumber>
    </recommendedName>
</protein>
<dbReference type="CDD" id="cd00082">
    <property type="entry name" value="HisKA"/>
    <property type="match status" value="1"/>
</dbReference>
<dbReference type="InterPro" id="IPR004358">
    <property type="entry name" value="Sig_transdc_His_kin-like_C"/>
</dbReference>
<evidence type="ECO:0000259" key="12">
    <source>
        <dbReference type="PROSITE" id="PS50109"/>
    </source>
</evidence>
<proteinExistence type="predicted"/>
<keyword evidence="7" id="KW-0418">Kinase</keyword>
<evidence type="ECO:0000256" key="3">
    <source>
        <dbReference type="ARBA" id="ARBA00012438"/>
    </source>
</evidence>
<dbReference type="OrthoDB" id="9815202at2"/>
<evidence type="ECO:0000256" key="8">
    <source>
        <dbReference type="ARBA" id="ARBA00022989"/>
    </source>
</evidence>
<dbReference type="InterPro" id="IPR005467">
    <property type="entry name" value="His_kinase_dom"/>
</dbReference>
<reference evidence="14 15" key="1">
    <citation type="submission" date="2019-03" db="EMBL/GenBank/DDBJ databases">
        <title>Roseomonas sp. a novel Roseomonas species isolated from Sea whip Gorgonian.</title>
        <authorList>
            <person name="Li F."/>
            <person name="Pan X."/>
            <person name="Huang S."/>
            <person name="Li Z."/>
            <person name="Meng B."/>
        </authorList>
    </citation>
    <scope>NUCLEOTIDE SEQUENCE [LARGE SCALE GENOMIC DNA]</scope>
    <source>
        <strain evidence="14 15">M0104</strain>
    </source>
</reference>
<dbReference type="AlphaFoldDB" id="A0A845BHG3"/>
<evidence type="ECO:0000256" key="7">
    <source>
        <dbReference type="ARBA" id="ARBA00022777"/>
    </source>
</evidence>
<dbReference type="PANTHER" id="PTHR45436:SF8">
    <property type="entry name" value="HISTIDINE KINASE"/>
    <property type="match status" value="1"/>
</dbReference>
<comment type="subcellular location">
    <subcellularLocation>
        <location evidence="2">Membrane</location>
    </subcellularLocation>
</comment>